<dbReference type="Proteomes" id="UP000276215">
    <property type="component" value="Unassembled WGS sequence"/>
</dbReference>
<reference evidence="1 2" key="1">
    <citation type="journal article" date="2018" name="Nat. Ecol. Evol.">
        <title>Pezizomycetes genomes reveal the molecular basis of ectomycorrhizal truffle lifestyle.</title>
        <authorList>
            <person name="Murat C."/>
            <person name="Payen T."/>
            <person name="Noel B."/>
            <person name="Kuo A."/>
            <person name="Morin E."/>
            <person name="Chen J."/>
            <person name="Kohler A."/>
            <person name="Krizsan K."/>
            <person name="Balestrini R."/>
            <person name="Da Silva C."/>
            <person name="Montanini B."/>
            <person name="Hainaut M."/>
            <person name="Levati E."/>
            <person name="Barry K.W."/>
            <person name="Belfiori B."/>
            <person name="Cichocki N."/>
            <person name="Clum A."/>
            <person name="Dockter R.B."/>
            <person name="Fauchery L."/>
            <person name="Guy J."/>
            <person name="Iotti M."/>
            <person name="Le Tacon F."/>
            <person name="Lindquist E.A."/>
            <person name="Lipzen A."/>
            <person name="Malagnac F."/>
            <person name="Mello A."/>
            <person name="Molinier V."/>
            <person name="Miyauchi S."/>
            <person name="Poulain J."/>
            <person name="Riccioni C."/>
            <person name="Rubini A."/>
            <person name="Sitrit Y."/>
            <person name="Splivallo R."/>
            <person name="Traeger S."/>
            <person name="Wang M."/>
            <person name="Zifcakova L."/>
            <person name="Wipf D."/>
            <person name="Zambonelli A."/>
            <person name="Paolocci F."/>
            <person name="Nowrousian M."/>
            <person name="Ottonello S."/>
            <person name="Baldrian P."/>
            <person name="Spatafora J.W."/>
            <person name="Henrissat B."/>
            <person name="Nagy L.G."/>
            <person name="Aury J.M."/>
            <person name="Wincker P."/>
            <person name="Grigoriev I.V."/>
            <person name="Bonfante P."/>
            <person name="Martin F.M."/>
        </authorList>
    </citation>
    <scope>NUCLEOTIDE SEQUENCE [LARGE SCALE GENOMIC DNA]</scope>
    <source>
        <strain evidence="1 2">120613-1</strain>
    </source>
</reference>
<dbReference type="AlphaFoldDB" id="A0A3N4JQ67"/>
<sequence>MFCLHCILKSTPDSTLVILLHYNNLHNREDEPPVGGRAANTSKYYKYKTTDRGDEPPVGGRAASLICTKGLNLSSYLDHLSLRSRGSLCTILSKFLIYKYHQIRCMATVVTYQMS</sequence>
<evidence type="ECO:0000313" key="2">
    <source>
        <dbReference type="Proteomes" id="UP000276215"/>
    </source>
</evidence>
<dbReference type="EMBL" id="ML120391">
    <property type="protein sequence ID" value="RPA98971.1"/>
    <property type="molecule type" value="Genomic_DNA"/>
</dbReference>
<protein>
    <submittedName>
        <fullName evidence="1">Uncharacterized protein</fullName>
    </submittedName>
</protein>
<organism evidence="1 2">
    <name type="scientific">Choiromyces venosus 120613-1</name>
    <dbReference type="NCBI Taxonomy" id="1336337"/>
    <lineage>
        <taxon>Eukaryota</taxon>
        <taxon>Fungi</taxon>
        <taxon>Dikarya</taxon>
        <taxon>Ascomycota</taxon>
        <taxon>Pezizomycotina</taxon>
        <taxon>Pezizomycetes</taxon>
        <taxon>Pezizales</taxon>
        <taxon>Tuberaceae</taxon>
        <taxon>Choiromyces</taxon>
    </lineage>
</organism>
<name>A0A3N4JQ67_9PEZI</name>
<gene>
    <name evidence="1" type="ORF">L873DRAFT_979394</name>
</gene>
<evidence type="ECO:0000313" key="1">
    <source>
        <dbReference type="EMBL" id="RPA98971.1"/>
    </source>
</evidence>
<proteinExistence type="predicted"/>
<keyword evidence="2" id="KW-1185">Reference proteome</keyword>
<accession>A0A3N4JQ67</accession>